<comment type="cofactor">
    <cofactor evidence="1">
        <name>Mn(2+)</name>
        <dbReference type="ChEBI" id="CHEBI:29035"/>
    </cofactor>
</comment>
<proteinExistence type="inferred from homology"/>
<dbReference type="EC" id="1.1.1.85" evidence="4 14"/>
<keyword evidence="10 14" id="KW-0520">NAD</keyword>
<keyword evidence="9 13" id="KW-0560">Oxidoreductase</keyword>
<evidence type="ECO:0000256" key="12">
    <source>
        <dbReference type="ARBA" id="ARBA00023304"/>
    </source>
</evidence>
<comment type="pathway">
    <text evidence="14">Amino-acid biosynthesis; L-leucine biosynthesis; L-leucine from 3-methyl-2-oxobutanoate: step 3/4.</text>
</comment>
<keyword evidence="17" id="KW-1185">Reference proteome</keyword>
<evidence type="ECO:0000256" key="5">
    <source>
        <dbReference type="ARBA" id="ARBA00022430"/>
    </source>
</evidence>
<evidence type="ECO:0000256" key="10">
    <source>
        <dbReference type="ARBA" id="ARBA00023027"/>
    </source>
</evidence>
<dbReference type="UniPathway" id="UPA00048">
    <property type="reaction ID" value="UER00072"/>
</dbReference>
<name>W2RQH4_CYPE1</name>
<keyword evidence="12 14" id="KW-0100">Branched-chain amino acid biosynthesis</keyword>
<dbReference type="GeneID" id="19974910"/>
<dbReference type="STRING" id="1220924.W2RQH4"/>
<dbReference type="GO" id="GO:0003862">
    <property type="term" value="F:3-isopropylmalate dehydrogenase activity"/>
    <property type="evidence" value="ECO:0007669"/>
    <property type="project" value="UniProtKB-EC"/>
</dbReference>
<sequence length="384" mass="40680">MAVNGVKNPKVLVLAGDHVGPEVMTEALRILAVVSQARGITFDLDHDLCGGISIDTHGTPVTDAVLAKAKAADAVLFGSVGGPEWGTTWPNPESGLLRLRQHIDAFANIRPCTFYSQSLLDRSPLKPEIARGTNFVLLRENCGGAYFGPKEEEADRASDSWVYTRPEIERCCRVAAALATTLGKDGKGGGGAATVWSSDKANVLASGRLWRRVTTETFTKEFPDIELKHQLADSLSLMMVKQPTLFNGVIHTDNTFGDMLSDQAGGVVGTLGVLPSASLSGVPGPGQRCNGIYEPVHGSAPDISGKGMVNPTAQILSVAMMLRYSFAMHEEALAVEAAVEKVLDGKDIGGLEIRTGDLGGKATTKEVGDAVCKVLEQLLQRQSA</sequence>
<dbReference type="PROSITE" id="PS00470">
    <property type="entry name" value="IDH_IMDH"/>
    <property type="match status" value="1"/>
</dbReference>
<reference evidence="16 17" key="1">
    <citation type="submission" date="2013-03" db="EMBL/GenBank/DDBJ databases">
        <title>The Genome Sequence of Phialophora europaea CBS 101466.</title>
        <authorList>
            <consortium name="The Broad Institute Genomics Platform"/>
            <person name="Cuomo C."/>
            <person name="de Hoog S."/>
            <person name="Gorbushina A."/>
            <person name="Walker B."/>
            <person name="Young S.K."/>
            <person name="Zeng Q."/>
            <person name="Gargeya S."/>
            <person name="Fitzgerald M."/>
            <person name="Haas B."/>
            <person name="Abouelleil A."/>
            <person name="Allen A.W."/>
            <person name="Alvarado L."/>
            <person name="Arachchi H.M."/>
            <person name="Berlin A.M."/>
            <person name="Chapman S.B."/>
            <person name="Gainer-Dewar J."/>
            <person name="Goldberg J."/>
            <person name="Griggs A."/>
            <person name="Gujja S."/>
            <person name="Hansen M."/>
            <person name="Howarth C."/>
            <person name="Imamovic A."/>
            <person name="Ireland A."/>
            <person name="Larimer J."/>
            <person name="McCowan C."/>
            <person name="Murphy C."/>
            <person name="Pearson M."/>
            <person name="Poon T.W."/>
            <person name="Priest M."/>
            <person name="Roberts A."/>
            <person name="Saif S."/>
            <person name="Shea T."/>
            <person name="Sisk P."/>
            <person name="Sykes S."/>
            <person name="Wortman J."/>
            <person name="Nusbaum C."/>
            <person name="Birren B."/>
        </authorList>
    </citation>
    <scope>NUCLEOTIDE SEQUENCE [LARGE SCALE GENOMIC DNA]</scope>
    <source>
        <strain evidence="16 17">CBS 101466</strain>
    </source>
</reference>
<evidence type="ECO:0000256" key="8">
    <source>
        <dbReference type="ARBA" id="ARBA00022842"/>
    </source>
</evidence>
<dbReference type="InParanoid" id="W2RQH4"/>
<evidence type="ECO:0000256" key="14">
    <source>
        <dbReference type="RuleBase" id="RU004445"/>
    </source>
</evidence>
<dbReference type="GO" id="GO:0000287">
    <property type="term" value="F:magnesium ion binding"/>
    <property type="evidence" value="ECO:0007669"/>
    <property type="project" value="InterPro"/>
</dbReference>
<dbReference type="Gene3D" id="3.40.718.10">
    <property type="entry name" value="Isopropylmalate Dehydrogenase"/>
    <property type="match status" value="1"/>
</dbReference>
<dbReference type="GO" id="GO:0009098">
    <property type="term" value="P:L-leucine biosynthetic process"/>
    <property type="evidence" value="ECO:0007669"/>
    <property type="project" value="UniProtKB-UniPathway"/>
</dbReference>
<dbReference type="GO" id="GO:0005829">
    <property type="term" value="C:cytosol"/>
    <property type="evidence" value="ECO:0007669"/>
    <property type="project" value="TreeGrafter"/>
</dbReference>
<evidence type="ECO:0000256" key="2">
    <source>
        <dbReference type="ARBA" id="ARBA00007769"/>
    </source>
</evidence>
<dbReference type="HOGENOM" id="CLU_031953_0_3_1"/>
<dbReference type="SUPFAM" id="SSF53659">
    <property type="entry name" value="Isocitrate/Isopropylmalate dehydrogenase-like"/>
    <property type="match status" value="1"/>
</dbReference>
<organism evidence="16 17">
    <name type="scientific">Cyphellophora europaea (strain CBS 101466)</name>
    <name type="common">Phialophora europaea</name>
    <dbReference type="NCBI Taxonomy" id="1220924"/>
    <lineage>
        <taxon>Eukaryota</taxon>
        <taxon>Fungi</taxon>
        <taxon>Dikarya</taxon>
        <taxon>Ascomycota</taxon>
        <taxon>Pezizomycotina</taxon>
        <taxon>Eurotiomycetes</taxon>
        <taxon>Chaetothyriomycetidae</taxon>
        <taxon>Chaetothyriales</taxon>
        <taxon>Cyphellophoraceae</taxon>
        <taxon>Cyphellophora</taxon>
    </lineage>
</organism>
<dbReference type="eggNOG" id="KOG0786">
    <property type="taxonomic scope" value="Eukaryota"/>
</dbReference>
<comment type="function">
    <text evidence="14">Catalyzes the oxidation of 3-carboxy-2-hydroxy-4-methylpentanoate (3-isopropylmalate) to 3-carboxy-4-methyl-2-oxopentanoate. The product decarboxylates to 4-methyl-2 oxopentanoate.</text>
</comment>
<evidence type="ECO:0000256" key="13">
    <source>
        <dbReference type="RuleBase" id="RU004443"/>
    </source>
</evidence>
<dbReference type="Pfam" id="PF00180">
    <property type="entry name" value="Iso_dh"/>
    <property type="match status" value="1"/>
</dbReference>
<comment type="subunit">
    <text evidence="3 14">Homodimer.</text>
</comment>
<feature type="domain" description="Isopropylmalate dehydrogenase-like" evidence="15">
    <location>
        <begin position="10"/>
        <end position="371"/>
    </location>
</feature>
<dbReference type="EMBL" id="KB822723">
    <property type="protein sequence ID" value="ETN37948.1"/>
    <property type="molecule type" value="Genomic_DNA"/>
</dbReference>
<evidence type="ECO:0000256" key="7">
    <source>
        <dbReference type="ARBA" id="ARBA00022723"/>
    </source>
</evidence>
<comment type="similarity">
    <text evidence="2 13">Belongs to the isocitrate and isopropylmalate dehydrogenases family.</text>
</comment>
<keyword evidence="11" id="KW-0464">Manganese</keyword>
<evidence type="ECO:0000256" key="1">
    <source>
        <dbReference type="ARBA" id="ARBA00001936"/>
    </source>
</evidence>
<keyword evidence="6" id="KW-0028">Amino-acid biosynthesis</keyword>
<evidence type="ECO:0000313" key="17">
    <source>
        <dbReference type="Proteomes" id="UP000030752"/>
    </source>
</evidence>
<dbReference type="PANTHER" id="PTHR42979:SF4">
    <property type="entry name" value="3-ISOPROPYLMALATE DEHYDROGENASE"/>
    <property type="match status" value="1"/>
</dbReference>
<evidence type="ECO:0000313" key="16">
    <source>
        <dbReference type="EMBL" id="ETN37948.1"/>
    </source>
</evidence>
<dbReference type="InterPro" id="IPR004429">
    <property type="entry name" value="Isopropylmalate_DH"/>
</dbReference>
<dbReference type="PANTHER" id="PTHR42979">
    <property type="entry name" value="3-ISOPROPYLMALATE DEHYDROGENASE"/>
    <property type="match status" value="1"/>
</dbReference>
<protein>
    <recommendedName>
        <fullName evidence="4 14">3-isopropylmalate dehydrogenase</fullName>
        <ecNumber evidence="4 14">1.1.1.85</ecNumber>
    </recommendedName>
</protein>
<evidence type="ECO:0000256" key="9">
    <source>
        <dbReference type="ARBA" id="ARBA00023002"/>
    </source>
</evidence>
<dbReference type="OrthoDB" id="419183at2759"/>
<dbReference type="InterPro" id="IPR019818">
    <property type="entry name" value="IsoCit/isopropylmalate_DH_CS"/>
</dbReference>
<evidence type="ECO:0000256" key="4">
    <source>
        <dbReference type="ARBA" id="ARBA00013101"/>
    </source>
</evidence>
<comment type="cofactor">
    <cofactor evidence="14">
        <name>Mg(2+)</name>
        <dbReference type="ChEBI" id="CHEBI:18420"/>
    </cofactor>
    <cofactor evidence="14">
        <name>Mn(2+)</name>
        <dbReference type="ChEBI" id="CHEBI:29035"/>
    </cofactor>
    <text evidence="14">Binds 1 Mg(2+) or Mn(2+) ion per subunit.</text>
</comment>
<evidence type="ECO:0000256" key="6">
    <source>
        <dbReference type="ARBA" id="ARBA00022605"/>
    </source>
</evidence>
<evidence type="ECO:0000259" key="15">
    <source>
        <dbReference type="SMART" id="SM01329"/>
    </source>
</evidence>
<dbReference type="NCBIfam" id="TIGR00169">
    <property type="entry name" value="leuB"/>
    <property type="match status" value="1"/>
</dbReference>
<dbReference type="InterPro" id="IPR024084">
    <property type="entry name" value="IsoPropMal-DH-like_dom"/>
</dbReference>
<dbReference type="SMART" id="SM01329">
    <property type="entry name" value="Iso_dh"/>
    <property type="match status" value="1"/>
</dbReference>
<dbReference type="Proteomes" id="UP000030752">
    <property type="component" value="Unassembled WGS sequence"/>
</dbReference>
<dbReference type="AlphaFoldDB" id="W2RQH4"/>
<keyword evidence="5 14" id="KW-0432">Leucine biosynthesis</keyword>
<dbReference type="FunFam" id="3.40.718.10:FF:000006">
    <property type="entry name" value="3-isopropylmalate dehydrogenase"/>
    <property type="match status" value="1"/>
</dbReference>
<dbReference type="VEuPathDB" id="FungiDB:HMPREF1541_07571"/>
<gene>
    <name evidence="16" type="ORF">HMPREF1541_07571</name>
</gene>
<keyword evidence="8" id="KW-0460">Magnesium</keyword>
<accession>W2RQH4</accession>
<dbReference type="RefSeq" id="XP_008720117.1">
    <property type="nucleotide sequence ID" value="XM_008721895.1"/>
</dbReference>
<keyword evidence="7 14" id="KW-0479">Metal-binding</keyword>
<evidence type="ECO:0000256" key="11">
    <source>
        <dbReference type="ARBA" id="ARBA00023211"/>
    </source>
</evidence>
<evidence type="ECO:0000256" key="3">
    <source>
        <dbReference type="ARBA" id="ARBA00011738"/>
    </source>
</evidence>
<comment type="catalytic activity">
    <reaction evidence="14">
        <text>(2R,3S)-3-isopropylmalate + NAD(+) = 4-methyl-2-oxopentanoate + CO2 + NADH</text>
        <dbReference type="Rhea" id="RHEA:32271"/>
        <dbReference type="ChEBI" id="CHEBI:16526"/>
        <dbReference type="ChEBI" id="CHEBI:17865"/>
        <dbReference type="ChEBI" id="CHEBI:35121"/>
        <dbReference type="ChEBI" id="CHEBI:57540"/>
        <dbReference type="ChEBI" id="CHEBI:57945"/>
        <dbReference type="EC" id="1.1.1.85"/>
    </reaction>
</comment>
<dbReference type="GO" id="GO:0051287">
    <property type="term" value="F:NAD binding"/>
    <property type="evidence" value="ECO:0007669"/>
    <property type="project" value="InterPro"/>
</dbReference>